<feature type="chain" id="PRO_5018216479" evidence="1">
    <location>
        <begin position="24"/>
        <end position="101"/>
    </location>
</feature>
<proteinExistence type="predicted"/>
<dbReference type="AlphaFoldDB" id="A0A3M8SNV5"/>
<protein>
    <submittedName>
        <fullName evidence="2">DUF2782 domain-containing protein</fullName>
    </submittedName>
</protein>
<reference evidence="2 3" key="1">
    <citation type="submission" date="2018-11" db="EMBL/GenBank/DDBJ databases">
        <title>Lysobacter cryohumiis sp. nov., isolated from soil in the Tianshan Mountains, Xinjiang, China.</title>
        <authorList>
            <person name="Luo Y."/>
            <person name="Sheng H."/>
        </authorList>
    </citation>
    <scope>NUCLEOTIDE SEQUENCE [LARGE SCALE GENOMIC DNA]</scope>
    <source>
        <strain evidence="2 3">ZS60</strain>
    </source>
</reference>
<evidence type="ECO:0000313" key="3">
    <source>
        <dbReference type="Proteomes" id="UP000267049"/>
    </source>
</evidence>
<feature type="signal peptide" evidence="1">
    <location>
        <begin position="1"/>
        <end position="23"/>
    </location>
</feature>
<dbReference type="RefSeq" id="WP_123088860.1">
    <property type="nucleotide sequence ID" value="NZ_RIBS01000008.1"/>
</dbReference>
<sequence length="101" mass="11088">MRTAASIAPLVLLLALANGCASMRGNDDPTANLQGAEVTTRNIDNGDVIEEYRIVGQLRVVKVIQRVGPTYYLIDHDGDGRLDSRQGDAPIAPVYFKLFEW</sequence>
<accession>A0A3M8SNV5</accession>
<name>A0A3M8SNV5_9GAMM</name>
<dbReference type="Gene3D" id="2.20.130.30">
    <property type="entry name" value="Protein of unknown function DUF2782"/>
    <property type="match status" value="1"/>
</dbReference>
<dbReference type="InterPro" id="IPR021357">
    <property type="entry name" value="DUF2782"/>
</dbReference>
<keyword evidence="3" id="KW-1185">Reference proteome</keyword>
<organism evidence="2 3">
    <name type="scientific">Montanilutibacter psychrotolerans</name>
    <dbReference type="NCBI Taxonomy" id="1327343"/>
    <lineage>
        <taxon>Bacteria</taxon>
        <taxon>Pseudomonadati</taxon>
        <taxon>Pseudomonadota</taxon>
        <taxon>Gammaproteobacteria</taxon>
        <taxon>Lysobacterales</taxon>
        <taxon>Lysobacteraceae</taxon>
        <taxon>Montanilutibacter</taxon>
    </lineage>
</organism>
<dbReference type="Proteomes" id="UP000267049">
    <property type="component" value="Unassembled WGS sequence"/>
</dbReference>
<dbReference type="OrthoDB" id="5296182at2"/>
<dbReference type="EMBL" id="RIBS01000008">
    <property type="protein sequence ID" value="RNF82365.1"/>
    <property type="molecule type" value="Genomic_DNA"/>
</dbReference>
<gene>
    <name evidence="2" type="ORF">EER27_14530</name>
</gene>
<dbReference type="Pfam" id="PF11191">
    <property type="entry name" value="DUF2782"/>
    <property type="match status" value="1"/>
</dbReference>
<evidence type="ECO:0000256" key="1">
    <source>
        <dbReference type="SAM" id="SignalP"/>
    </source>
</evidence>
<evidence type="ECO:0000313" key="2">
    <source>
        <dbReference type="EMBL" id="RNF82365.1"/>
    </source>
</evidence>
<keyword evidence="1" id="KW-0732">Signal</keyword>
<comment type="caution">
    <text evidence="2">The sequence shown here is derived from an EMBL/GenBank/DDBJ whole genome shotgun (WGS) entry which is preliminary data.</text>
</comment>